<dbReference type="CDD" id="cd05380">
    <property type="entry name" value="CAP_euk"/>
    <property type="match status" value="1"/>
</dbReference>
<gene>
    <name evidence="2" type="ORF">GE061_002485</name>
</gene>
<accession>A0A8S9X998</accession>
<dbReference type="Gene3D" id="3.40.33.10">
    <property type="entry name" value="CAP"/>
    <property type="match status" value="1"/>
</dbReference>
<evidence type="ECO:0000259" key="1">
    <source>
        <dbReference type="SMART" id="SM00198"/>
    </source>
</evidence>
<dbReference type="InterPro" id="IPR014044">
    <property type="entry name" value="CAP_dom"/>
</dbReference>
<keyword evidence="3" id="KW-1185">Reference proteome</keyword>
<proteinExistence type="predicted"/>
<organism evidence="2 3">
    <name type="scientific">Apolygus lucorum</name>
    <name type="common">Small green plant bug</name>
    <name type="synonym">Lygocoris lucorum</name>
    <dbReference type="NCBI Taxonomy" id="248454"/>
    <lineage>
        <taxon>Eukaryota</taxon>
        <taxon>Metazoa</taxon>
        <taxon>Ecdysozoa</taxon>
        <taxon>Arthropoda</taxon>
        <taxon>Hexapoda</taxon>
        <taxon>Insecta</taxon>
        <taxon>Pterygota</taxon>
        <taxon>Neoptera</taxon>
        <taxon>Paraneoptera</taxon>
        <taxon>Hemiptera</taxon>
        <taxon>Heteroptera</taxon>
        <taxon>Panheteroptera</taxon>
        <taxon>Cimicomorpha</taxon>
        <taxon>Miridae</taxon>
        <taxon>Mirini</taxon>
        <taxon>Apolygus</taxon>
    </lineage>
</organism>
<feature type="domain" description="SCP" evidence="1">
    <location>
        <begin position="164"/>
        <end position="317"/>
    </location>
</feature>
<evidence type="ECO:0000313" key="3">
    <source>
        <dbReference type="Proteomes" id="UP000466442"/>
    </source>
</evidence>
<sequence>MSGKSDVYLLLKKELSHELQVRGLSTDGTLDDLRKRFLSAVDKKVKINQEIVDELDEQEEIQLASARYSELSEAVEAMNTNDIAEMRRLKARLVHSHNRLHRQKFQDDLETKRCELVKNLYALYVMVKEATPSAVSKVFLSLVAIAASVCRNAQLLRSGIHSEEQRKGIVEHHNQLRNYVASGGVATQPSAQNMREMRWDDELAQLAQKWADGCLFEHDPKKTNRKGAFIGQNLALFTTNVKAKLDAPDFTNMVQGWFNEVYQFGYNGTFNYNSGHYSQMIWGSTFKIGCGYSGYYQKNLYHNYLVCNYYPAGNTRGSLPYEFGRRDCEEHELFSSWRYNNLCTIDKHLINSCQYWKAGDDQTTTITDSTEVTTDLPGTTNVF</sequence>
<dbReference type="Pfam" id="PF00188">
    <property type="entry name" value="CAP"/>
    <property type="match status" value="1"/>
</dbReference>
<dbReference type="AlphaFoldDB" id="A0A8S9X998"/>
<dbReference type="SMART" id="SM00198">
    <property type="entry name" value="SCP"/>
    <property type="match status" value="1"/>
</dbReference>
<dbReference type="OrthoDB" id="289431at2759"/>
<dbReference type="Proteomes" id="UP000466442">
    <property type="component" value="Unassembled WGS sequence"/>
</dbReference>
<dbReference type="PROSITE" id="PS01009">
    <property type="entry name" value="CRISP_1"/>
    <property type="match status" value="1"/>
</dbReference>
<dbReference type="InterPro" id="IPR018244">
    <property type="entry name" value="Allrgn_V5/Tpx1_CS"/>
</dbReference>
<dbReference type="InterPro" id="IPR035940">
    <property type="entry name" value="CAP_sf"/>
</dbReference>
<dbReference type="SUPFAM" id="SSF55797">
    <property type="entry name" value="PR-1-like"/>
    <property type="match status" value="1"/>
</dbReference>
<reference evidence="2" key="1">
    <citation type="journal article" date="2021" name="Mol. Ecol. Resour.">
        <title>Apolygus lucorum genome provides insights into omnivorousness and mesophyll feeding.</title>
        <authorList>
            <person name="Liu Y."/>
            <person name="Liu H."/>
            <person name="Wang H."/>
            <person name="Huang T."/>
            <person name="Liu B."/>
            <person name="Yang B."/>
            <person name="Yin L."/>
            <person name="Li B."/>
            <person name="Zhang Y."/>
            <person name="Zhang S."/>
            <person name="Jiang F."/>
            <person name="Zhang X."/>
            <person name="Ren Y."/>
            <person name="Wang B."/>
            <person name="Wang S."/>
            <person name="Lu Y."/>
            <person name="Wu K."/>
            <person name="Fan W."/>
            <person name="Wang G."/>
        </authorList>
    </citation>
    <scope>NUCLEOTIDE SEQUENCE</scope>
    <source>
        <strain evidence="2">12Hb</strain>
    </source>
</reference>
<protein>
    <recommendedName>
        <fullName evidence="1">SCP domain-containing protein</fullName>
    </recommendedName>
</protein>
<dbReference type="GO" id="GO:0005576">
    <property type="term" value="C:extracellular region"/>
    <property type="evidence" value="ECO:0007669"/>
    <property type="project" value="UniProtKB-SubCell"/>
</dbReference>
<dbReference type="EMBL" id="WIXP02000010">
    <property type="protein sequence ID" value="KAF6204145.1"/>
    <property type="molecule type" value="Genomic_DNA"/>
</dbReference>
<comment type="caution">
    <text evidence="2">The sequence shown here is derived from an EMBL/GenBank/DDBJ whole genome shotgun (WGS) entry which is preliminary data.</text>
</comment>
<dbReference type="InterPro" id="IPR001283">
    <property type="entry name" value="CRISP-related"/>
</dbReference>
<name>A0A8S9X998_APOLU</name>
<dbReference type="PRINTS" id="PR00837">
    <property type="entry name" value="V5TPXLIKE"/>
</dbReference>
<evidence type="ECO:0000313" key="2">
    <source>
        <dbReference type="EMBL" id="KAF6204145.1"/>
    </source>
</evidence>
<dbReference type="PANTHER" id="PTHR10334">
    <property type="entry name" value="CYSTEINE-RICH SECRETORY PROTEIN-RELATED"/>
    <property type="match status" value="1"/>
</dbReference>